<keyword evidence="2" id="KW-1185">Reference proteome</keyword>
<organism evidence="1 2">
    <name type="scientific">Prunus armeniaca</name>
    <name type="common">Apricot</name>
    <name type="synonym">Armeniaca vulgaris</name>
    <dbReference type="NCBI Taxonomy" id="36596"/>
    <lineage>
        <taxon>Eukaryota</taxon>
        <taxon>Viridiplantae</taxon>
        <taxon>Streptophyta</taxon>
        <taxon>Embryophyta</taxon>
        <taxon>Tracheophyta</taxon>
        <taxon>Spermatophyta</taxon>
        <taxon>Magnoliopsida</taxon>
        <taxon>eudicotyledons</taxon>
        <taxon>Gunneridae</taxon>
        <taxon>Pentapetalae</taxon>
        <taxon>rosids</taxon>
        <taxon>fabids</taxon>
        <taxon>Rosales</taxon>
        <taxon>Rosaceae</taxon>
        <taxon>Amygdaloideae</taxon>
        <taxon>Amygdaleae</taxon>
        <taxon>Prunus</taxon>
    </lineage>
</organism>
<dbReference type="AlphaFoldDB" id="A0A6J5XQ37"/>
<sequence length="44" mass="4746">MTGQLPLVDIVFTPCRSIEILSEQLLGEISIALKPLILPKGKGI</sequence>
<dbReference type="EMBL" id="CAEKKB010000006">
    <property type="protein sequence ID" value="CAB4314282.1"/>
    <property type="molecule type" value="Genomic_DNA"/>
</dbReference>
<reference evidence="2" key="1">
    <citation type="journal article" date="2020" name="Genome Biol.">
        <title>Gamete binning: chromosome-level and haplotype-resolved genome assembly enabled by high-throughput single-cell sequencing of gamete genomes.</title>
        <authorList>
            <person name="Campoy J.A."/>
            <person name="Sun H."/>
            <person name="Goel M."/>
            <person name="Jiao W.-B."/>
            <person name="Folz-Donahue K."/>
            <person name="Wang N."/>
            <person name="Rubio M."/>
            <person name="Liu C."/>
            <person name="Kukat C."/>
            <person name="Ruiz D."/>
            <person name="Huettel B."/>
            <person name="Schneeberger K."/>
        </authorList>
    </citation>
    <scope>NUCLEOTIDE SEQUENCE [LARGE SCALE GENOMIC DNA]</scope>
    <source>
        <strain evidence="2">cv. Rojo Pasion</strain>
    </source>
</reference>
<evidence type="ECO:0000313" key="2">
    <source>
        <dbReference type="Proteomes" id="UP000507245"/>
    </source>
</evidence>
<evidence type="ECO:0000313" key="1">
    <source>
        <dbReference type="EMBL" id="CAB4314282.1"/>
    </source>
</evidence>
<proteinExistence type="predicted"/>
<accession>A0A6J5XQ37</accession>
<protein>
    <submittedName>
        <fullName evidence="1">Uncharacterized protein</fullName>
    </submittedName>
</protein>
<gene>
    <name evidence="1" type="ORF">ORAREDHAP_LOCUS38603</name>
</gene>
<dbReference type="OrthoDB" id="10358628at2759"/>
<dbReference type="Proteomes" id="UP000507245">
    <property type="component" value="Unassembled WGS sequence"/>
</dbReference>
<name>A0A6J5XQ37_PRUAR</name>